<evidence type="ECO:0000313" key="3">
    <source>
        <dbReference type="Proteomes" id="UP000015104"/>
    </source>
</evidence>
<keyword evidence="1" id="KW-1133">Transmembrane helix</keyword>
<feature type="transmembrane region" description="Helical" evidence="1">
    <location>
        <begin position="176"/>
        <end position="194"/>
    </location>
</feature>
<accession>T1KME9</accession>
<keyword evidence="1" id="KW-0812">Transmembrane</keyword>
<evidence type="ECO:0000313" key="2">
    <source>
        <dbReference type="EnsemblMetazoa" id="tetur15g01380.1"/>
    </source>
</evidence>
<reference evidence="2" key="2">
    <citation type="submission" date="2015-06" db="UniProtKB">
        <authorList>
            <consortium name="EnsemblMetazoa"/>
        </authorList>
    </citation>
    <scope>IDENTIFICATION</scope>
</reference>
<name>T1KME9_TETUR</name>
<dbReference type="HOGENOM" id="CLU_036435_0_0_1"/>
<organism evidence="2 3">
    <name type="scientific">Tetranychus urticae</name>
    <name type="common">Two-spotted spider mite</name>
    <dbReference type="NCBI Taxonomy" id="32264"/>
    <lineage>
        <taxon>Eukaryota</taxon>
        <taxon>Metazoa</taxon>
        <taxon>Ecdysozoa</taxon>
        <taxon>Arthropoda</taxon>
        <taxon>Chelicerata</taxon>
        <taxon>Arachnida</taxon>
        <taxon>Acari</taxon>
        <taxon>Acariformes</taxon>
        <taxon>Trombidiformes</taxon>
        <taxon>Prostigmata</taxon>
        <taxon>Eleutherengona</taxon>
        <taxon>Raphignathae</taxon>
        <taxon>Tetranychoidea</taxon>
        <taxon>Tetranychidae</taxon>
        <taxon>Tetranychus</taxon>
    </lineage>
</organism>
<dbReference type="EnsemblMetazoa" id="tetur15g01380.1">
    <property type="protein sequence ID" value="tetur15g01380.1"/>
    <property type="gene ID" value="tetur15g01380"/>
</dbReference>
<evidence type="ECO:0000256" key="1">
    <source>
        <dbReference type="SAM" id="Phobius"/>
    </source>
</evidence>
<dbReference type="AlphaFoldDB" id="T1KME9"/>
<protein>
    <submittedName>
        <fullName evidence="2">Uncharacterized protein</fullName>
    </submittedName>
</protein>
<feature type="transmembrane region" description="Helical" evidence="1">
    <location>
        <begin position="120"/>
        <end position="146"/>
    </location>
</feature>
<reference evidence="3" key="1">
    <citation type="submission" date="2011-08" db="EMBL/GenBank/DDBJ databases">
        <authorList>
            <person name="Rombauts S."/>
        </authorList>
    </citation>
    <scope>NUCLEOTIDE SEQUENCE</scope>
    <source>
        <strain evidence="3">London</strain>
    </source>
</reference>
<dbReference type="Proteomes" id="UP000015104">
    <property type="component" value="Unassembled WGS sequence"/>
</dbReference>
<keyword evidence="1" id="KW-0472">Membrane</keyword>
<sequence length="373" mass="42111">MEKYNFTIGAFSVPFARGFAEKDGQIIPRLKSLKRFQALFSHSGQFNLKFILPEEGQLGVLTETGYHDGVLGLLQEGKADLYLLSLSLDTQKAPGYFSSVIAEENFYIFSTRNLNIDSSAVVSSLTSVTVTPLLLAILAILILELIAVKHLKIEALITAIFRSFGITFHQNLPNTSSWLCLIQMLILMFPVFIFNSAFSTQTIVGTADYKIDTLKDVINQGRIPFYLEGISMHDFFKGSVSKEYEDIYKRSVSEGFGEAFPLGPVPVFEKSELMVTFLSSVGRKLAPFISLVSGFAKANQEHYFSAKPFHKSLQAMLYSYNTSELIRKRFDNQDRRIIQSGIVPKIQGDIYIEFILSFYPITLFEFHKSEWIP</sequence>
<keyword evidence="3" id="KW-1185">Reference proteome</keyword>
<dbReference type="EMBL" id="CAEY01000243">
    <property type="status" value="NOT_ANNOTATED_CDS"/>
    <property type="molecule type" value="Genomic_DNA"/>
</dbReference>
<proteinExistence type="predicted"/>